<dbReference type="InterPro" id="IPR001647">
    <property type="entry name" value="HTH_TetR"/>
</dbReference>
<dbReference type="InterPro" id="IPR009057">
    <property type="entry name" value="Homeodomain-like_sf"/>
</dbReference>
<evidence type="ECO:0000256" key="2">
    <source>
        <dbReference type="PROSITE-ProRule" id="PRU00335"/>
    </source>
</evidence>
<dbReference type="GO" id="GO:0003700">
    <property type="term" value="F:DNA-binding transcription factor activity"/>
    <property type="evidence" value="ECO:0007669"/>
    <property type="project" value="TreeGrafter"/>
</dbReference>
<feature type="domain" description="HTH tetR-type" evidence="3">
    <location>
        <begin position="16"/>
        <end position="76"/>
    </location>
</feature>
<proteinExistence type="predicted"/>
<dbReference type="InterPro" id="IPR050109">
    <property type="entry name" value="HTH-type_TetR-like_transc_reg"/>
</dbReference>
<dbReference type="RefSeq" id="WP_198500700.1">
    <property type="nucleotide sequence ID" value="NZ_CP065989.1"/>
</dbReference>
<dbReference type="Pfam" id="PF00440">
    <property type="entry name" value="TetR_N"/>
    <property type="match status" value="1"/>
</dbReference>
<dbReference type="Gene3D" id="1.10.357.10">
    <property type="entry name" value="Tetracycline Repressor, domain 2"/>
    <property type="match status" value="1"/>
</dbReference>
<dbReference type="PANTHER" id="PTHR30055">
    <property type="entry name" value="HTH-TYPE TRANSCRIPTIONAL REGULATOR RUTR"/>
    <property type="match status" value="1"/>
</dbReference>
<dbReference type="GO" id="GO:0000976">
    <property type="term" value="F:transcription cis-regulatory region binding"/>
    <property type="evidence" value="ECO:0007669"/>
    <property type="project" value="TreeGrafter"/>
</dbReference>
<dbReference type="InterPro" id="IPR036271">
    <property type="entry name" value="Tet_transcr_reg_TetR-rel_C_sf"/>
</dbReference>
<evidence type="ECO:0000313" key="4">
    <source>
        <dbReference type="EMBL" id="QQB15770.1"/>
    </source>
</evidence>
<dbReference type="SUPFAM" id="SSF46689">
    <property type="entry name" value="Homeodomain-like"/>
    <property type="match status" value="1"/>
</dbReference>
<evidence type="ECO:0000313" key="5">
    <source>
        <dbReference type="Proteomes" id="UP000595374"/>
    </source>
</evidence>
<dbReference type="AlphaFoldDB" id="A0A7T4DJS8"/>
<dbReference type="EMBL" id="CP065989">
    <property type="protein sequence ID" value="QQB15770.1"/>
    <property type="molecule type" value="Genomic_DNA"/>
</dbReference>
<dbReference type="SUPFAM" id="SSF48498">
    <property type="entry name" value="Tetracyclin repressor-like, C-terminal domain"/>
    <property type="match status" value="1"/>
</dbReference>
<gene>
    <name evidence="4" type="ORF">I6H47_07600</name>
</gene>
<evidence type="ECO:0000256" key="1">
    <source>
        <dbReference type="ARBA" id="ARBA00023125"/>
    </source>
</evidence>
<organism evidence="4 5">
    <name type="scientific">Brevibacterium casei</name>
    <dbReference type="NCBI Taxonomy" id="33889"/>
    <lineage>
        <taxon>Bacteria</taxon>
        <taxon>Bacillati</taxon>
        <taxon>Actinomycetota</taxon>
        <taxon>Actinomycetes</taxon>
        <taxon>Micrococcales</taxon>
        <taxon>Brevibacteriaceae</taxon>
        <taxon>Brevibacterium</taxon>
    </lineage>
</organism>
<feature type="DNA-binding region" description="H-T-H motif" evidence="2">
    <location>
        <begin position="39"/>
        <end position="58"/>
    </location>
</feature>
<evidence type="ECO:0000259" key="3">
    <source>
        <dbReference type="PROSITE" id="PS50977"/>
    </source>
</evidence>
<name>A0A7T4DJS8_9MICO</name>
<dbReference type="PRINTS" id="PR00455">
    <property type="entry name" value="HTHTETR"/>
</dbReference>
<keyword evidence="1 2" id="KW-0238">DNA-binding</keyword>
<accession>A0A7T4DJS8</accession>
<dbReference type="Proteomes" id="UP000595374">
    <property type="component" value="Chromosome"/>
</dbReference>
<sequence length="202" mass="21840">MTTTTAEDPLTPPQLTAGAQRILETAAGLFYSRGLHAVGVDTIAHESGRTKRTLYDRFGSKDALVVTYLQVRHHTWWSRLEQRLAALDVDDIDERSAARDRVLAVVDSYSLDADTTAERGCAFVNAAAELPADHPGRAVIRAHKARVVDLLAGILDTGGHPAPEALAEHVFLILEGAIVHRGLDGDDHRLQSARALIGDLLA</sequence>
<protein>
    <submittedName>
        <fullName evidence="4">TetR/AcrR family transcriptional regulator</fullName>
    </submittedName>
</protein>
<dbReference type="PANTHER" id="PTHR30055:SF200">
    <property type="entry name" value="HTH-TYPE TRANSCRIPTIONAL REPRESSOR BDCR"/>
    <property type="match status" value="1"/>
</dbReference>
<dbReference type="PROSITE" id="PS50977">
    <property type="entry name" value="HTH_TETR_2"/>
    <property type="match status" value="1"/>
</dbReference>
<reference evidence="4 5" key="1">
    <citation type="submission" date="2020-12" db="EMBL/GenBank/DDBJ databases">
        <title>FDA dAtabase for Regulatory Grade micrObial Sequences (FDA-ARGOS): Supporting development and validation of Infectious Disease Dx tests.</title>
        <authorList>
            <person name="Sproer C."/>
            <person name="Gronow S."/>
            <person name="Severitt S."/>
            <person name="Schroder I."/>
            <person name="Tallon L."/>
            <person name="Sadzewicz L."/>
            <person name="Zhao X."/>
            <person name="Boylan J."/>
            <person name="Ott S."/>
            <person name="Bowen H."/>
            <person name="Vavikolanu K."/>
            <person name="Mehta A."/>
            <person name="Aluvathingal J."/>
            <person name="Nadendla S."/>
            <person name="Lowell S."/>
            <person name="Myers T."/>
            <person name="Yan Y."/>
            <person name="Sichtig H."/>
        </authorList>
    </citation>
    <scope>NUCLEOTIDE SEQUENCE [LARGE SCALE GENOMIC DNA]</scope>
    <source>
        <strain evidence="4 5">FDAARGOS_990</strain>
    </source>
</reference>